<dbReference type="EMBL" id="PYGA01000031">
    <property type="protein sequence ID" value="PSK87484.1"/>
    <property type="molecule type" value="Genomic_DNA"/>
</dbReference>
<dbReference type="AlphaFoldDB" id="A0A2P8CR95"/>
<gene>
    <name evidence="2" type="ORF">CLV63_13137</name>
</gene>
<dbReference type="SUPFAM" id="SSF51735">
    <property type="entry name" value="NAD(P)-binding Rossmann-fold domains"/>
    <property type="match status" value="1"/>
</dbReference>
<comment type="caution">
    <text evidence="2">The sequence shown here is derived from an EMBL/GenBank/DDBJ whole genome shotgun (WGS) entry which is preliminary data.</text>
</comment>
<dbReference type="Gene3D" id="3.90.25.10">
    <property type="entry name" value="UDP-galactose 4-epimerase, domain 1"/>
    <property type="match status" value="1"/>
</dbReference>
<feature type="domain" description="NAD(P)-binding" evidence="1">
    <location>
        <begin position="7"/>
        <end position="167"/>
    </location>
</feature>
<accession>A0A2P8CR95</accession>
<dbReference type="PANTHER" id="PTHR43162">
    <property type="match status" value="1"/>
</dbReference>
<dbReference type="Pfam" id="PF13460">
    <property type="entry name" value="NAD_binding_10"/>
    <property type="match status" value="1"/>
</dbReference>
<evidence type="ECO:0000313" key="3">
    <source>
        <dbReference type="Proteomes" id="UP000240542"/>
    </source>
</evidence>
<protein>
    <submittedName>
        <fullName evidence="2">Uncharacterized protein YbjT (DUF2867 family)</fullName>
    </submittedName>
</protein>
<name>A0A2P8CR95_9ACTN</name>
<proteinExistence type="predicted"/>
<dbReference type="InterPro" id="IPR036291">
    <property type="entry name" value="NAD(P)-bd_dom_sf"/>
</dbReference>
<keyword evidence="3" id="KW-1185">Reference proteome</keyword>
<dbReference type="RefSeq" id="WP_211301540.1">
    <property type="nucleotide sequence ID" value="NZ_PYGA01000031.1"/>
</dbReference>
<evidence type="ECO:0000259" key="1">
    <source>
        <dbReference type="Pfam" id="PF13460"/>
    </source>
</evidence>
<dbReference type="Proteomes" id="UP000240542">
    <property type="component" value="Unassembled WGS sequence"/>
</dbReference>
<organism evidence="2 3">
    <name type="scientific">Murinocardiopsis flavida</name>
    <dbReference type="NCBI Taxonomy" id="645275"/>
    <lineage>
        <taxon>Bacteria</taxon>
        <taxon>Bacillati</taxon>
        <taxon>Actinomycetota</taxon>
        <taxon>Actinomycetes</taxon>
        <taxon>Streptosporangiales</taxon>
        <taxon>Nocardiopsidaceae</taxon>
        <taxon>Murinocardiopsis</taxon>
    </lineage>
</organism>
<dbReference type="InterPro" id="IPR051604">
    <property type="entry name" value="Ergot_Alk_Oxidoreductase"/>
</dbReference>
<reference evidence="2 3" key="1">
    <citation type="submission" date="2018-03" db="EMBL/GenBank/DDBJ databases">
        <title>Genomic Encyclopedia of Archaeal and Bacterial Type Strains, Phase II (KMG-II): from individual species to whole genera.</title>
        <authorList>
            <person name="Goeker M."/>
        </authorList>
    </citation>
    <scope>NUCLEOTIDE SEQUENCE [LARGE SCALE GENOMIC DNA]</scope>
    <source>
        <strain evidence="2 3">DSM 45312</strain>
    </source>
</reference>
<dbReference type="PANTHER" id="PTHR43162:SF1">
    <property type="entry name" value="PRESTALK A DIFFERENTIATION PROTEIN A"/>
    <property type="match status" value="1"/>
</dbReference>
<dbReference type="InterPro" id="IPR016040">
    <property type="entry name" value="NAD(P)-bd_dom"/>
</dbReference>
<sequence>MPTLIIGGTGKTGSRVAHRLDALGHANRPVSRSTDPRFDWTDPGSWPAALAGCDAAYVTYQPDLAIPGADEAIGRFAAAAVAAGCRRLVLLSGRGEEGAQRAEQALIASGAEWTIIRSAFFAQNFTESIWAPEVAAGRLTMLRHGAPEPFVDADDIADVAVAALTAPGHVGRVHNVTGPRLLTFGDVADAIGAAAGRPVTYVELGTDDFIGHLVDAGVPREDAAGMAHLFSEVLDGRNAHVTTDVADVLGREPRDLADVIART</sequence>
<dbReference type="Gene3D" id="3.40.50.720">
    <property type="entry name" value="NAD(P)-binding Rossmann-like Domain"/>
    <property type="match status" value="1"/>
</dbReference>
<evidence type="ECO:0000313" key="2">
    <source>
        <dbReference type="EMBL" id="PSK87484.1"/>
    </source>
</evidence>